<evidence type="ECO:0000256" key="1">
    <source>
        <dbReference type="SAM" id="Phobius"/>
    </source>
</evidence>
<keyword evidence="1" id="KW-0812">Transmembrane</keyword>
<evidence type="ECO:0000313" key="2">
    <source>
        <dbReference type="EMBL" id="EKC47073.1"/>
    </source>
</evidence>
<dbReference type="AlphaFoldDB" id="K1RP34"/>
<dbReference type="EMBL" id="AJWZ01010924">
    <property type="protein sequence ID" value="EKC47073.1"/>
    <property type="molecule type" value="Genomic_DNA"/>
</dbReference>
<organism evidence="2">
    <name type="scientific">human gut metagenome</name>
    <dbReference type="NCBI Taxonomy" id="408170"/>
    <lineage>
        <taxon>unclassified sequences</taxon>
        <taxon>metagenomes</taxon>
        <taxon>organismal metagenomes</taxon>
    </lineage>
</organism>
<comment type="caution">
    <text evidence="2">The sequence shown here is derived from an EMBL/GenBank/DDBJ whole genome shotgun (WGS) entry which is preliminary data.</text>
</comment>
<feature type="transmembrane region" description="Helical" evidence="1">
    <location>
        <begin position="24"/>
        <end position="43"/>
    </location>
</feature>
<gene>
    <name evidence="2" type="ORF">OBE_15895</name>
</gene>
<accession>K1RP34</accession>
<feature type="non-terminal residue" evidence="2">
    <location>
        <position position="78"/>
    </location>
</feature>
<proteinExistence type="predicted"/>
<name>K1RP34_9ZZZZ</name>
<keyword evidence="1" id="KW-0472">Membrane</keyword>
<sequence length="78" mass="8885">MEEQKPKGSGMEKIATFIVDKRNLFFLLYAFALIFSIVATGWVKVENDITTYLPEDTETRQGLTVMNDNFVTYGTARV</sequence>
<keyword evidence="1" id="KW-1133">Transmembrane helix</keyword>
<reference evidence="2" key="1">
    <citation type="journal article" date="2013" name="Environ. Microbiol.">
        <title>Microbiota from the distal guts of lean and obese adolescents exhibit partial functional redundancy besides clear differences in community structure.</title>
        <authorList>
            <person name="Ferrer M."/>
            <person name="Ruiz A."/>
            <person name="Lanza F."/>
            <person name="Haange S.B."/>
            <person name="Oberbach A."/>
            <person name="Till H."/>
            <person name="Bargiela R."/>
            <person name="Campoy C."/>
            <person name="Segura M.T."/>
            <person name="Richter M."/>
            <person name="von Bergen M."/>
            <person name="Seifert J."/>
            <person name="Suarez A."/>
        </authorList>
    </citation>
    <scope>NUCLEOTIDE SEQUENCE</scope>
</reference>
<protein>
    <submittedName>
        <fullName evidence="2">Uncharacterized protein</fullName>
    </submittedName>
</protein>